<proteinExistence type="predicted"/>
<keyword evidence="2" id="KW-1185">Reference proteome</keyword>
<dbReference type="OrthoDB" id="1277335at2759"/>
<dbReference type="EMBL" id="JADFTS010000006">
    <property type="protein sequence ID" value="KAF9603537.1"/>
    <property type="molecule type" value="Genomic_DNA"/>
</dbReference>
<dbReference type="InterPro" id="IPR007750">
    <property type="entry name" value="DUF674"/>
</dbReference>
<gene>
    <name evidence="1" type="ORF">IFM89_037018</name>
</gene>
<organism evidence="1 2">
    <name type="scientific">Coptis chinensis</name>
    <dbReference type="NCBI Taxonomy" id="261450"/>
    <lineage>
        <taxon>Eukaryota</taxon>
        <taxon>Viridiplantae</taxon>
        <taxon>Streptophyta</taxon>
        <taxon>Embryophyta</taxon>
        <taxon>Tracheophyta</taxon>
        <taxon>Spermatophyta</taxon>
        <taxon>Magnoliopsida</taxon>
        <taxon>Ranunculales</taxon>
        <taxon>Ranunculaceae</taxon>
        <taxon>Coptidoideae</taxon>
        <taxon>Coptis</taxon>
    </lineage>
</organism>
<evidence type="ECO:0000313" key="2">
    <source>
        <dbReference type="Proteomes" id="UP000631114"/>
    </source>
</evidence>
<protein>
    <submittedName>
        <fullName evidence="1">Uncharacterized protein</fullName>
    </submittedName>
</protein>
<name>A0A835HSP1_9MAGN</name>
<accession>A0A835HSP1</accession>
<feature type="non-terminal residue" evidence="1">
    <location>
        <position position="1"/>
    </location>
</feature>
<dbReference type="Pfam" id="PF05056">
    <property type="entry name" value="DUF674"/>
    <property type="match status" value="1"/>
</dbReference>
<comment type="caution">
    <text evidence="1">The sequence shown here is derived from an EMBL/GenBank/DDBJ whole genome shotgun (WGS) entry which is preliminary data.</text>
</comment>
<dbReference type="Proteomes" id="UP000631114">
    <property type="component" value="Unassembled WGS sequence"/>
</dbReference>
<sequence length="101" mass="11166">VKRGNGFRKKSRMFMVTDELIVEPLSPISSVSFVNKLGVPLSELEERIVSVGEKEAKTINCSGEEKFCRDYFIPFVSSLDAKDAVCQCCNPSYLSLAGILV</sequence>
<reference evidence="1 2" key="1">
    <citation type="submission" date="2020-10" db="EMBL/GenBank/DDBJ databases">
        <title>The Coptis chinensis genome and diversification of protoberbering-type alkaloids.</title>
        <authorList>
            <person name="Wang B."/>
            <person name="Shu S."/>
            <person name="Song C."/>
            <person name="Liu Y."/>
        </authorList>
    </citation>
    <scope>NUCLEOTIDE SEQUENCE [LARGE SCALE GENOMIC DNA]</scope>
    <source>
        <strain evidence="1">HL-2020</strain>
        <tissue evidence="1">Leaf</tissue>
    </source>
</reference>
<dbReference type="AlphaFoldDB" id="A0A835HSP1"/>
<evidence type="ECO:0000313" key="1">
    <source>
        <dbReference type="EMBL" id="KAF9603537.1"/>
    </source>
</evidence>